<dbReference type="InterPro" id="IPR023157">
    <property type="entry name" value="AGR-C-984p-like_sf"/>
</dbReference>
<protein>
    <submittedName>
        <fullName evidence="1">DUF1217 domain-containing protein</fullName>
    </submittedName>
</protein>
<dbReference type="Pfam" id="PF06748">
    <property type="entry name" value="DUF1217"/>
    <property type="match status" value="1"/>
</dbReference>
<proteinExistence type="predicted"/>
<evidence type="ECO:0000313" key="1">
    <source>
        <dbReference type="EMBL" id="MEX6634709.1"/>
    </source>
</evidence>
<dbReference type="Gene3D" id="1.10.3700.10">
    <property type="entry name" value="AGR C 984p-like"/>
    <property type="match status" value="1"/>
</dbReference>
<organism evidence="1 2">
    <name type="scientific">Hyphococcus lacteus</name>
    <dbReference type="NCBI Taxonomy" id="3143536"/>
    <lineage>
        <taxon>Bacteria</taxon>
        <taxon>Pseudomonadati</taxon>
        <taxon>Pseudomonadota</taxon>
        <taxon>Alphaproteobacteria</taxon>
        <taxon>Parvularculales</taxon>
        <taxon>Parvularculaceae</taxon>
        <taxon>Hyphococcus</taxon>
    </lineage>
</organism>
<name>A0ABV3Z9K7_9PROT</name>
<dbReference type="Proteomes" id="UP001560685">
    <property type="component" value="Unassembled WGS sequence"/>
</dbReference>
<comment type="caution">
    <text evidence="1">The sequence shown here is derived from an EMBL/GenBank/DDBJ whole genome shotgun (WGS) entry which is preliminary data.</text>
</comment>
<evidence type="ECO:0000313" key="2">
    <source>
        <dbReference type="Proteomes" id="UP001560685"/>
    </source>
</evidence>
<accession>A0ABV3Z9K7</accession>
<reference evidence="1 2" key="1">
    <citation type="submission" date="2024-05" db="EMBL/GenBank/DDBJ databases">
        <title>Three bacterial strains, DH-69, EH-24, and ECK-19 isolated from coastal sediments.</title>
        <authorList>
            <person name="Ye Y.-Q."/>
            <person name="Du Z.-J."/>
        </authorList>
    </citation>
    <scope>NUCLEOTIDE SEQUENCE [LARGE SCALE GENOMIC DNA]</scope>
    <source>
        <strain evidence="1 2">ECK-19</strain>
    </source>
</reference>
<dbReference type="SUPFAM" id="SSF158837">
    <property type="entry name" value="AGR C 984p-like"/>
    <property type="match status" value="1"/>
</dbReference>
<dbReference type="EMBL" id="JBEHZE010000002">
    <property type="protein sequence ID" value="MEX6634709.1"/>
    <property type="molecule type" value="Genomic_DNA"/>
</dbReference>
<gene>
    <name evidence="1" type="ORF">ABFZ84_14255</name>
</gene>
<dbReference type="RefSeq" id="WP_369314750.1">
    <property type="nucleotide sequence ID" value="NZ_JBEHZE010000002.1"/>
</dbReference>
<keyword evidence="2" id="KW-1185">Reference proteome</keyword>
<sequence>MTFAPAIPITGYLGWRVFENSADRQFEVFKSSPEITRNLEYFTDNIKEALTAEDLVKDRKLLTVALGAYGLSEEIDNRAFVRKVLEDGTDDPYSFANRLNDSRWKAFAKDFGYGNVAGTRVLISSFREQVATDYMERAFEESVGNVNTDMRLAMNFRREIATIAENPNVDRTGWFSIMGQPPLRSVLEGALGLPSSIGTADIDQQKDLFERKADQFFGGKSPAVFKDPAVVENALRRFFLNTEIENGPTASTPGSAALTMLSGQSFSDQSQNLFLSLLS</sequence>
<dbReference type="InterPro" id="IPR010626">
    <property type="entry name" value="DUF1217"/>
</dbReference>